<gene>
    <name evidence="2" type="ORF">FBEOM_5083</name>
</gene>
<feature type="transmembrane region" description="Helical" evidence="1">
    <location>
        <begin position="62"/>
        <end position="86"/>
    </location>
</feature>
<dbReference type="Proteomes" id="UP000730481">
    <property type="component" value="Unassembled WGS sequence"/>
</dbReference>
<evidence type="ECO:0000313" key="3">
    <source>
        <dbReference type="Proteomes" id="UP000730481"/>
    </source>
</evidence>
<keyword evidence="3" id="KW-1185">Reference proteome</keyword>
<accession>A0A9P5ANF6</accession>
<evidence type="ECO:0000256" key="1">
    <source>
        <dbReference type="SAM" id="Phobius"/>
    </source>
</evidence>
<dbReference type="EMBL" id="PVQB02000206">
    <property type="protein sequence ID" value="KAF4341032.1"/>
    <property type="molecule type" value="Genomic_DNA"/>
</dbReference>
<sequence>MGNNLSNLVVPDTSKDVISPQDAESLMFLGIFWASTLYACAMIFSTCALIDRWKGPYDRVRMSLGNVMAALLLSTAWPVVMGYLLFQPAEE</sequence>
<reference evidence="2" key="2">
    <citation type="submission" date="2020-02" db="EMBL/GenBank/DDBJ databases">
        <title>Identification and distribution of gene clusters putatively required for synthesis of sphingolipid metabolism inhibitors in phylogenetically diverse species of the filamentous fungus Fusarium.</title>
        <authorList>
            <person name="Kim H.-S."/>
            <person name="Busman M."/>
            <person name="Brown D.W."/>
            <person name="Divon H."/>
            <person name="Uhlig S."/>
            <person name="Proctor R.H."/>
        </authorList>
    </citation>
    <scope>NUCLEOTIDE SEQUENCE</scope>
    <source>
        <strain evidence="2">NRRL 25174</strain>
    </source>
</reference>
<organism evidence="2 3">
    <name type="scientific">Fusarium beomiforme</name>
    <dbReference type="NCBI Taxonomy" id="44412"/>
    <lineage>
        <taxon>Eukaryota</taxon>
        <taxon>Fungi</taxon>
        <taxon>Dikarya</taxon>
        <taxon>Ascomycota</taxon>
        <taxon>Pezizomycotina</taxon>
        <taxon>Sordariomycetes</taxon>
        <taxon>Hypocreomycetidae</taxon>
        <taxon>Hypocreales</taxon>
        <taxon>Nectriaceae</taxon>
        <taxon>Fusarium</taxon>
        <taxon>Fusarium burgessii species complex</taxon>
    </lineage>
</organism>
<dbReference type="AlphaFoldDB" id="A0A9P5ANF6"/>
<name>A0A9P5ANF6_9HYPO</name>
<keyword evidence="1" id="KW-0812">Transmembrane</keyword>
<keyword evidence="1" id="KW-0472">Membrane</keyword>
<keyword evidence="1" id="KW-1133">Transmembrane helix</keyword>
<proteinExistence type="predicted"/>
<protein>
    <submittedName>
        <fullName evidence="2">Uncharacterized protein</fullName>
    </submittedName>
</protein>
<reference evidence="2" key="1">
    <citation type="journal article" date="2017" name="Mycologia">
        <title>Fusarium algeriense, sp. nov., a novel toxigenic crown rot pathogen of durum wheat from Algeria is nested in the Fusarium burgessii species complex.</title>
        <authorList>
            <person name="Laraba I."/>
            <person name="Keddad A."/>
            <person name="Boureghda H."/>
            <person name="Abdallah N."/>
            <person name="Vaughan M.M."/>
            <person name="Proctor R.H."/>
            <person name="Busman M."/>
            <person name="O'Donnell K."/>
        </authorList>
    </citation>
    <scope>NUCLEOTIDE SEQUENCE</scope>
    <source>
        <strain evidence="2">NRRL 25174</strain>
    </source>
</reference>
<comment type="caution">
    <text evidence="2">The sequence shown here is derived from an EMBL/GenBank/DDBJ whole genome shotgun (WGS) entry which is preliminary data.</text>
</comment>
<evidence type="ECO:0000313" key="2">
    <source>
        <dbReference type="EMBL" id="KAF4341032.1"/>
    </source>
</evidence>
<dbReference type="OrthoDB" id="4987761at2759"/>
<feature type="transmembrane region" description="Helical" evidence="1">
    <location>
        <begin position="26"/>
        <end position="50"/>
    </location>
</feature>